<accession>A0A161TNY0</accession>
<evidence type="ECO:0000313" key="2">
    <source>
        <dbReference type="Proteomes" id="UP000076567"/>
    </source>
</evidence>
<reference evidence="2" key="1">
    <citation type="submission" date="2016-01" db="EMBL/GenBank/DDBJ databases">
        <title>Draft genome of Chromobacterium sp. F49.</title>
        <authorList>
            <person name="Hong K.W."/>
        </authorList>
    </citation>
    <scope>NUCLEOTIDE SEQUENCE [LARGE SCALE GENOMIC DNA]</scope>
    <source>
        <strain evidence="2">P7IIIA</strain>
    </source>
</reference>
<evidence type="ECO:0000313" key="1">
    <source>
        <dbReference type="EMBL" id="KZE67606.1"/>
    </source>
</evidence>
<dbReference type="AlphaFoldDB" id="A0A161TNY0"/>
<protein>
    <submittedName>
        <fullName evidence="1">Uncharacterized protein</fullName>
    </submittedName>
</protein>
<sequence>MNGLEGALCLLSHLAFDLEGLATATGQVRHLRVKRTNVAHRLPRGKGAPETEINYFQKQQ</sequence>
<keyword evidence="2" id="KW-1185">Reference proteome</keyword>
<organism evidence="1 2">
    <name type="scientific">Fictibacillus phosphorivorans</name>
    <dbReference type="NCBI Taxonomy" id="1221500"/>
    <lineage>
        <taxon>Bacteria</taxon>
        <taxon>Bacillati</taxon>
        <taxon>Bacillota</taxon>
        <taxon>Bacilli</taxon>
        <taxon>Bacillales</taxon>
        <taxon>Fictibacillaceae</taxon>
        <taxon>Fictibacillus</taxon>
    </lineage>
</organism>
<name>A0A161TNY0_9BACL</name>
<comment type="caution">
    <text evidence="1">The sequence shown here is derived from an EMBL/GenBank/DDBJ whole genome shotgun (WGS) entry which is preliminary data.</text>
</comment>
<dbReference type="EMBL" id="LRFC01000009">
    <property type="protein sequence ID" value="KZE67606.1"/>
    <property type="molecule type" value="Genomic_DNA"/>
</dbReference>
<dbReference type="Proteomes" id="UP000076567">
    <property type="component" value="Unassembled WGS sequence"/>
</dbReference>
<gene>
    <name evidence="1" type="ORF">AWM68_19290</name>
</gene>
<proteinExistence type="predicted"/>